<evidence type="ECO:0000256" key="4">
    <source>
        <dbReference type="RuleBase" id="RU361169"/>
    </source>
</evidence>
<dbReference type="PANTHER" id="PTHR31339:SF9">
    <property type="entry name" value="PLASMIN AND FIBRONECTIN-BINDING PROTEIN A"/>
    <property type="match status" value="1"/>
</dbReference>
<dbReference type="InterPro" id="IPR051801">
    <property type="entry name" value="GH28_Enzymes"/>
</dbReference>
<dbReference type="AlphaFoldDB" id="A0A7K3TKC8"/>
<evidence type="ECO:0000313" key="5">
    <source>
        <dbReference type="EMBL" id="NEG79189.1"/>
    </source>
</evidence>
<dbReference type="Proteomes" id="UP000469763">
    <property type="component" value="Unassembled WGS sequence"/>
</dbReference>
<gene>
    <name evidence="5" type="ORF">GFD22_09450</name>
</gene>
<dbReference type="OrthoDB" id="3196343at2"/>
<dbReference type="InterPro" id="IPR011050">
    <property type="entry name" value="Pectin_lyase_fold/virulence"/>
</dbReference>
<keyword evidence="3 4" id="KW-0326">Glycosidase</keyword>
<accession>A0A7K3TKC8</accession>
<organism evidence="5 6">
    <name type="scientific">Bifidobacterium avesanii</name>
    <dbReference type="NCBI Taxonomy" id="1798157"/>
    <lineage>
        <taxon>Bacteria</taxon>
        <taxon>Bacillati</taxon>
        <taxon>Actinomycetota</taxon>
        <taxon>Actinomycetes</taxon>
        <taxon>Bifidobacteriales</taxon>
        <taxon>Bifidobacteriaceae</taxon>
        <taxon>Bifidobacterium</taxon>
    </lineage>
</organism>
<dbReference type="GO" id="GO:0005975">
    <property type="term" value="P:carbohydrate metabolic process"/>
    <property type="evidence" value="ECO:0007669"/>
    <property type="project" value="InterPro"/>
</dbReference>
<proteinExistence type="inferred from homology"/>
<keyword evidence="6" id="KW-1185">Reference proteome</keyword>
<evidence type="ECO:0000313" key="6">
    <source>
        <dbReference type="Proteomes" id="UP000469763"/>
    </source>
</evidence>
<dbReference type="GO" id="GO:0004650">
    <property type="term" value="F:polygalacturonase activity"/>
    <property type="evidence" value="ECO:0007669"/>
    <property type="project" value="InterPro"/>
</dbReference>
<evidence type="ECO:0000256" key="3">
    <source>
        <dbReference type="ARBA" id="ARBA00023295"/>
    </source>
</evidence>
<protein>
    <submittedName>
        <fullName evidence="5">Glycoside hydrolase family 28 protein</fullName>
    </submittedName>
</protein>
<sequence>MRAERGAAAGPGHAGMHAAATIMATFRRGAYDGRRPHRPMKHAQGAPHMSNIAADVHSAILAIREPDIPSREVSISRYPTIQEAVDYCAQRGGGRVTVPEGHWLSGPIHLRSNVELHVEAGATIEFSPKPADYLPAVFTRWEGTECWNYSPLVYARDCHDVALTGSGTLMGNGMEWWDWKQAQKAGSQRLYDLAVAGTPVDERVFGTEQDALRPSFVQFVNCRNALVEGVTLEEGPMWTIHPVYCEDLIVRGVRINSIGPNTDGCNPDSCRNVLIEGCRFNTGDDCIAIDAGLNEDGWRVNRPCENVEISHCTMLGGHGGISIGSMVSGGVRNVYAHDCSLVAVERGIRIKSMRGRGGYVEDALFENLTIKAVKYEAVSFNMFYPSSTVEPKNAAPSALRRVTLRHVTGSGAATALEFRGLPEEPLRGIALDSVYLTAGEAIRSSDVVDLTMRDVQLAAEA</sequence>
<dbReference type="InterPro" id="IPR012334">
    <property type="entry name" value="Pectin_lyas_fold"/>
</dbReference>
<dbReference type="InterPro" id="IPR000743">
    <property type="entry name" value="Glyco_hydro_28"/>
</dbReference>
<dbReference type="Gene3D" id="2.160.20.10">
    <property type="entry name" value="Single-stranded right-handed beta-helix, Pectin lyase-like"/>
    <property type="match status" value="1"/>
</dbReference>
<reference evidence="5 6" key="1">
    <citation type="submission" date="2019-10" db="EMBL/GenBank/DDBJ databases">
        <title>Bifidobacterium from non-human primates.</title>
        <authorList>
            <person name="Modesto M."/>
        </authorList>
    </citation>
    <scope>NUCLEOTIDE SEQUENCE [LARGE SCALE GENOMIC DNA]</scope>
    <source>
        <strain evidence="5 6">TREC</strain>
    </source>
</reference>
<dbReference type="PROSITE" id="PS00502">
    <property type="entry name" value="POLYGALACTURONASE"/>
    <property type="match status" value="1"/>
</dbReference>
<dbReference type="SUPFAM" id="SSF51126">
    <property type="entry name" value="Pectin lyase-like"/>
    <property type="match status" value="1"/>
</dbReference>
<name>A0A7K3TKC8_9BIFI</name>
<dbReference type="PANTHER" id="PTHR31339">
    <property type="entry name" value="PECTIN LYASE-RELATED"/>
    <property type="match status" value="1"/>
</dbReference>
<keyword evidence="2 4" id="KW-0378">Hydrolase</keyword>
<dbReference type="SMART" id="SM00710">
    <property type="entry name" value="PbH1"/>
    <property type="match status" value="4"/>
</dbReference>
<evidence type="ECO:0000256" key="1">
    <source>
        <dbReference type="ARBA" id="ARBA00008834"/>
    </source>
</evidence>
<comment type="similarity">
    <text evidence="1 4">Belongs to the glycosyl hydrolase 28 family.</text>
</comment>
<dbReference type="InterPro" id="IPR006626">
    <property type="entry name" value="PbH1"/>
</dbReference>
<dbReference type="Pfam" id="PF00295">
    <property type="entry name" value="Glyco_hydro_28"/>
    <property type="match status" value="1"/>
</dbReference>
<evidence type="ECO:0000256" key="2">
    <source>
        <dbReference type="ARBA" id="ARBA00022801"/>
    </source>
</evidence>
<dbReference type="EMBL" id="WHZY01000018">
    <property type="protein sequence ID" value="NEG79189.1"/>
    <property type="molecule type" value="Genomic_DNA"/>
</dbReference>
<comment type="caution">
    <text evidence="5">The sequence shown here is derived from an EMBL/GenBank/DDBJ whole genome shotgun (WGS) entry which is preliminary data.</text>
</comment>